<dbReference type="RefSeq" id="WP_157682826.1">
    <property type="nucleotide sequence ID" value="NZ_LT629757.1"/>
</dbReference>
<dbReference type="EMBL" id="LT629757">
    <property type="protein sequence ID" value="SDS57288.1"/>
    <property type="molecule type" value="Genomic_DNA"/>
</dbReference>
<keyword evidence="1" id="KW-0472">Membrane</keyword>
<dbReference type="STRING" id="642780.SAMN04488570_2183"/>
<evidence type="ECO:0000313" key="3">
    <source>
        <dbReference type="Proteomes" id="UP000198859"/>
    </source>
</evidence>
<name>A0A1H1TAX1_9ACTN</name>
<sequence>MPEAPHWQHPWTPPTARPGVVPLRPLTLGDIFGGALETIRRNGAATVGMALLVTLAFMLVPIAGAVVVGAGDLVSGFDLQAGESSAAVSLSDVSVFVASLLSSVFNALATIVIVGLIVRVAGAAVVGRPMRPGEAWARTRRRLPALVGLALVTGLASVAVVVLPVGVGAGIGLAAGSRALAVGLALLLGVAGVVVLVWGWVRLVLLAAPALVLEDIGVRRSLARARELSRGQFWRLFGIALLAQLAAGIVGQVIAVPFAVGGIAAVFLLPDSWSLAGLLLTSNVATVVTGGLIGPFTAGITALQYVDQRFRKEGLDITLLEESLGGTTPTDRR</sequence>
<feature type="transmembrane region" description="Helical" evidence="1">
    <location>
        <begin position="234"/>
        <end position="267"/>
    </location>
</feature>
<feature type="transmembrane region" description="Helical" evidence="1">
    <location>
        <begin position="49"/>
        <end position="70"/>
    </location>
</feature>
<dbReference type="AlphaFoldDB" id="A0A1H1TAX1"/>
<keyword evidence="1" id="KW-0812">Transmembrane</keyword>
<evidence type="ECO:0000256" key="1">
    <source>
        <dbReference type="SAM" id="Phobius"/>
    </source>
</evidence>
<reference evidence="3" key="1">
    <citation type="submission" date="2016-10" db="EMBL/GenBank/DDBJ databases">
        <authorList>
            <person name="Varghese N."/>
            <person name="Submissions S."/>
        </authorList>
    </citation>
    <scope>NUCLEOTIDE SEQUENCE [LARGE SCALE GENOMIC DNA]</scope>
    <source>
        <strain evidence="3">DSM 22127</strain>
    </source>
</reference>
<feature type="transmembrane region" description="Helical" evidence="1">
    <location>
        <begin position="180"/>
        <end position="213"/>
    </location>
</feature>
<feature type="transmembrane region" description="Helical" evidence="1">
    <location>
        <begin position="273"/>
        <end position="303"/>
    </location>
</feature>
<organism evidence="2 3">
    <name type="scientific">Nocardioides scoriae</name>
    <dbReference type="NCBI Taxonomy" id="642780"/>
    <lineage>
        <taxon>Bacteria</taxon>
        <taxon>Bacillati</taxon>
        <taxon>Actinomycetota</taxon>
        <taxon>Actinomycetes</taxon>
        <taxon>Propionibacteriales</taxon>
        <taxon>Nocardioidaceae</taxon>
        <taxon>Nocardioides</taxon>
    </lineage>
</organism>
<proteinExistence type="predicted"/>
<feature type="transmembrane region" description="Helical" evidence="1">
    <location>
        <begin position="104"/>
        <end position="126"/>
    </location>
</feature>
<evidence type="ECO:0000313" key="2">
    <source>
        <dbReference type="EMBL" id="SDS57288.1"/>
    </source>
</evidence>
<gene>
    <name evidence="2" type="ORF">SAMN04488570_2183</name>
</gene>
<dbReference type="OrthoDB" id="121140at2"/>
<evidence type="ECO:0008006" key="4">
    <source>
        <dbReference type="Google" id="ProtNLM"/>
    </source>
</evidence>
<keyword evidence="1" id="KW-1133">Transmembrane helix</keyword>
<keyword evidence="3" id="KW-1185">Reference proteome</keyword>
<accession>A0A1H1TAX1</accession>
<feature type="transmembrane region" description="Helical" evidence="1">
    <location>
        <begin position="146"/>
        <end position="174"/>
    </location>
</feature>
<dbReference type="Proteomes" id="UP000198859">
    <property type="component" value="Chromosome I"/>
</dbReference>
<protein>
    <recommendedName>
        <fullName evidence="4">Membrane domain of glycerophosphoryl diester phosphodiesterase</fullName>
    </recommendedName>
</protein>